<dbReference type="Proteomes" id="UP001234297">
    <property type="component" value="Chromosome 6"/>
</dbReference>
<accession>A0ACC2L1V7</accession>
<organism evidence="1 2">
    <name type="scientific">Persea americana</name>
    <name type="common">Avocado</name>
    <dbReference type="NCBI Taxonomy" id="3435"/>
    <lineage>
        <taxon>Eukaryota</taxon>
        <taxon>Viridiplantae</taxon>
        <taxon>Streptophyta</taxon>
        <taxon>Embryophyta</taxon>
        <taxon>Tracheophyta</taxon>
        <taxon>Spermatophyta</taxon>
        <taxon>Magnoliopsida</taxon>
        <taxon>Magnoliidae</taxon>
        <taxon>Laurales</taxon>
        <taxon>Lauraceae</taxon>
        <taxon>Persea</taxon>
    </lineage>
</organism>
<evidence type="ECO:0000313" key="2">
    <source>
        <dbReference type="Proteomes" id="UP001234297"/>
    </source>
</evidence>
<name>A0ACC2L1V7_PERAE</name>
<comment type="caution">
    <text evidence="1">The sequence shown here is derived from an EMBL/GenBank/DDBJ whole genome shotgun (WGS) entry which is preliminary data.</text>
</comment>
<keyword evidence="2" id="KW-1185">Reference proteome</keyword>
<evidence type="ECO:0000313" key="1">
    <source>
        <dbReference type="EMBL" id="KAJ8627474.1"/>
    </source>
</evidence>
<sequence length="67" mass="7511">MEPPSHQSDEGTPATSSPSSPLSFDIIFVEIQDGQPLYPFFFQFSDYLQGIPAHLRSMRSIFGSSWT</sequence>
<proteinExistence type="predicted"/>
<dbReference type="EMBL" id="CM056814">
    <property type="protein sequence ID" value="KAJ8627474.1"/>
    <property type="molecule type" value="Genomic_DNA"/>
</dbReference>
<reference evidence="1 2" key="1">
    <citation type="journal article" date="2022" name="Hortic Res">
        <title>A haplotype resolved chromosomal level avocado genome allows analysis of novel avocado genes.</title>
        <authorList>
            <person name="Nath O."/>
            <person name="Fletcher S.J."/>
            <person name="Hayward A."/>
            <person name="Shaw L.M."/>
            <person name="Masouleh A.K."/>
            <person name="Furtado A."/>
            <person name="Henry R.J."/>
            <person name="Mitter N."/>
        </authorList>
    </citation>
    <scope>NUCLEOTIDE SEQUENCE [LARGE SCALE GENOMIC DNA]</scope>
    <source>
        <strain evidence="2">cv. Hass</strain>
    </source>
</reference>
<protein>
    <submittedName>
        <fullName evidence="1">Uncharacterized protein</fullName>
    </submittedName>
</protein>
<gene>
    <name evidence="1" type="ORF">MRB53_020781</name>
</gene>